<name>A0A1C3E7T7_9PLAN</name>
<dbReference type="PANTHER" id="PTHR42696:SF2">
    <property type="entry name" value="ASPARTATE AMMONIA-LYASE"/>
    <property type="match status" value="1"/>
</dbReference>
<evidence type="ECO:0000259" key="2">
    <source>
        <dbReference type="Pfam" id="PF00206"/>
    </source>
</evidence>
<dbReference type="PRINTS" id="PR00149">
    <property type="entry name" value="FUMRATELYASE"/>
</dbReference>
<feature type="domain" description="Fumarase C C-terminal" evidence="3">
    <location>
        <begin position="420"/>
        <end position="472"/>
    </location>
</feature>
<dbReference type="GO" id="GO:0008797">
    <property type="term" value="F:aspartate ammonia-lyase activity"/>
    <property type="evidence" value="ECO:0007669"/>
    <property type="project" value="TreeGrafter"/>
</dbReference>
<reference evidence="4 5" key="1">
    <citation type="submission" date="2016-05" db="EMBL/GenBank/DDBJ databases">
        <title>Genomic and physiological characterization of Planctopirus sp. isolated from fresh water lake.</title>
        <authorList>
            <person name="Subhash Y."/>
            <person name="Ramana C."/>
        </authorList>
    </citation>
    <scope>NUCLEOTIDE SEQUENCE [LARGE SCALE GENOMIC DNA]</scope>
    <source>
        <strain evidence="4 5">JC280</strain>
    </source>
</reference>
<protein>
    <submittedName>
        <fullName evidence="4">Aspartate ammonia-lyase</fullName>
    </submittedName>
</protein>
<dbReference type="GO" id="GO:0006099">
    <property type="term" value="P:tricarboxylic acid cycle"/>
    <property type="evidence" value="ECO:0007669"/>
    <property type="project" value="InterPro"/>
</dbReference>
<keyword evidence="1 4" id="KW-0456">Lyase</keyword>
<evidence type="ECO:0000313" key="5">
    <source>
        <dbReference type="Proteomes" id="UP000094828"/>
    </source>
</evidence>
<dbReference type="InterPro" id="IPR000362">
    <property type="entry name" value="Fumarate_lyase_fam"/>
</dbReference>
<proteinExistence type="predicted"/>
<dbReference type="EMBL" id="LYDR01000137">
    <property type="protein sequence ID" value="ODA29302.1"/>
    <property type="molecule type" value="Genomic_DNA"/>
</dbReference>
<dbReference type="Gene3D" id="1.10.40.30">
    <property type="entry name" value="Fumarase/aspartase (C-terminal domain)"/>
    <property type="match status" value="1"/>
</dbReference>
<comment type="caution">
    <text evidence="4">The sequence shown here is derived from an EMBL/GenBank/DDBJ whole genome shotgun (WGS) entry which is preliminary data.</text>
</comment>
<evidence type="ECO:0000259" key="3">
    <source>
        <dbReference type="Pfam" id="PF10415"/>
    </source>
</evidence>
<dbReference type="PROSITE" id="PS00163">
    <property type="entry name" value="FUMARATE_LYASES"/>
    <property type="match status" value="1"/>
</dbReference>
<accession>A0A1C3E7T7</accession>
<dbReference type="CDD" id="cd01357">
    <property type="entry name" value="Aspartase"/>
    <property type="match status" value="1"/>
</dbReference>
<dbReference type="NCBIfam" id="NF008909">
    <property type="entry name" value="PRK12273.1"/>
    <property type="match status" value="1"/>
</dbReference>
<dbReference type="Proteomes" id="UP000094828">
    <property type="component" value="Unassembled WGS sequence"/>
</dbReference>
<dbReference type="FunFam" id="1.10.40.30:FF:000002">
    <property type="entry name" value="Fumarate hydratase class II"/>
    <property type="match status" value="1"/>
</dbReference>
<dbReference type="InterPro" id="IPR022761">
    <property type="entry name" value="Fumarate_lyase_N"/>
</dbReference>
<dbReference type="Gene3D" id="1.20.200.10">
    <property type="entry name" value="Fumarase/aspartase (Central domain)"/>
    <property type="match status" value="1"/>
</dbReference>
<dbReference type="InterPro" id="IPR024083">
    <property type="entry name" value="Fumarase/histidase_N"/>
</dbReference>
<dbReference type="InterPro" id="IPR018951">
    <property type="entry name" value="Fumarase_C_C"/>
</dbReference>
<gene>
    <name evidence="4" type="ORF">A6X21_09430</name>
</gene>
<sequence>MTANARRHEHDPQVRIEHDLIGPKEVPADAYFGVQTVRAIENFSISGVPINHYPHLIRALAMVKMACARANFDVGKLSPEILAGIEKACEDLIEGKLHEHFVLDVLQGGAGTSTNMNANEVIANRALEHMGYTKGEYRFCDPHDHVNKSQSTNDVYPSALHLALLLGNADLMGEFRLLINSFRAKADEFSDIVKMGRTQLQDAVPMTLGQEFLGWANSLEDELDALQFVEQVLYEVNLGGTAIGTGLNAPRGYAAKCVEHLAVISKKPIHLARNLVEATQDTQAFVLYSATLKSLAIKLSKICNDLRLLSSGPRTGINEINLPALQPGSTIMPGKVNPVMPEVVNMVCFRVIGNDLTVTMGAEAGQLQLNVMEPVMAACLLESQTLFMNAARSLRTFCIDGITANRDVCQRYIEQSVGVVTALNPLLGYEKATVLAAEAMRTGKGIVQLVREQQLLTEEQIQHVLDPSAMTGRSSHRE</sequence>
<dbReference type="InterPro" id="IPR051546">
    <property type="entry name" value="Aspartate_Ammonia-Lyase"/>
</dbReference>
<feature type="domain" description="Fumarate lyase N-terminal" evidence="2">
    <location>
        <begin position="23"/>
        <end position="353"/>
    </location>
</feature>
<evidence type="ECO:0000256" key="1">
    <source>
        <dbReference type="ARBA" id="ARBA00023239"/>
    </source>
</evidence>
<dbReference type="RefSeq" id="WP_068850145.1">
    <property type="nucleotide sequence ID" value="NZ_LYDR01000137.1"/>
</dbReference>
<dbReference type="GO" id="GO:0006531">
    <property type="term" value="P:aspartate metabolic process"/>
    <property type="evidence" value="ECO:0007669"/>
    <property type="project" value="TreeGrafter"/>
</dbReference>
<dbReference type="FunFam" id="1.10.275.10:FF:000001">
    <property type="entry name" value="Fumarate hydratase, mitochondrial"/>
    <property type="match status" value="1"/>
</dbReference>
<dbReference type="OrthoDB" id="9802809at2"/>
<evidence type="ECO:0000313" key="4">
    <source>
        <dbReference type="EMBL" id="ODA29302.1"/>
    </source>
</evidence>
<dbReference type="FunFam" id="1.20.200.10:FF:000001">
    <property type="entry name" value="Fumarate hydratase, mitochondrial"/>
    <property type="match status" value="1"/>
</dbReference>
<keyword evidence="5" id="KW-1185">Reference proteome</keyword>
<dbReference type="PANTHER" id="PTHR42696">
    <property type="entry name" value="ASPARTATE AMMONIA-LYASE"/>
    <property type="match status" value="1"/>
</dbReference>
<dbReference type="AlphaFoldDB" id="A0A1C3E7T7"/>
<dbReference type="STRING" id="1841610.A6X21_09430"/>
<dbReference type="InterPro" id="IPR008948">
    <property type="entry name" value="L-Aspartase-like"/>
</dbReference>
<dbReference type="Pfam" id="PF10415">
    <property type="entry name" value="FumaraseC_C"/>
    <property type="match status" value="1"/>
</dbReference>
<dbReference type="SUPFAM" id="SSF48557">
    <property type="entry name" value="L-aspartase-like"/>
    <property type="match status" value="1"/>
</dbReference>
<dbReference type="Pfam" id="PF00206">
    <property type="entry name" value="Lyase_1"/>
    <property type="match status" value="1"/>
</dbReference>
<dbReference type="Gene3D" id="1.10.275.10">
    <property type="entry name" value="Fumarase/aspartase (N-terminal domain)"/>
    <property type="match status" value="1"/>
</dbReference>
<dbReference type="InterPro" id="IPR020557">
    <property type="entry name" value="Fumarate_lyase_CS"/>
</dbReference>
<organism evidence="4 5">
    <name type="scientific">Planctopirus hydrillae</name>
    <dbReference type="NCBI Taxonomy" id="1841610"/>
    <lineage>
        <taxon>Bacteria</taxon>
        <taxon>Pseudomonadati</taxon>
        <taxon>Planctomycetota</taxon>
        <taxon>Planctomycetia</taxon>
        <taxon>Planctomycetales</taxon>
        <taxon>Planctomycetaceae</taxon>
        <taxon>Planctopirus</taxon>
    </lineage>
</organism>
<dbReference type="GO" id="GO:0005829">
    <property type="term" value="C:cytosol"/>
    <property type="evidence" value="ECO:0007669"/>
    <property type="project" value="TreeGrafter"/>
</dbReference>